<evidence type="ECO:0000313" key="7">
    <source>
        <dbReference type="Proteomes" id="UP000605086"/>
    </source>
</evidence>
<dbReference type="RefSeq" id="WP_174474355.1">
    <property type="nucleotide sequence ID" value="NZ_JAGINN010000005.1"/>
</dbReference>
<dbReference type="InterPro" id="IPR057240">
    <property type="entry name" value="ParB_dimer_C"/>
</dbReference>
<dbReference type="NCBIfam" id="TIGR00180">
    <property type="entry name" value="parB_part"/>
    <property type="match status" value="1"/>
</dbReference>
<comment type="caution">
    <text evidence="6">The sequence shown here is derived from an EMBL/GenBank/DDBJ whole genome shotgun (WGS) entry which is preliminary data.</text>
</comment>
<keyword evidence="2" id="KW-0159">Chromosome partition</keyword>
<protein>
    <submittedName>
        <fullName evidence="6">ParB/RepB/Spo0J family partition protein</fullName>
    </submittedName>
</protein>
<dbReference type="EMBL" id="WHOS01000064">
    <property type="protein sequence ID" value="NUB03449.1"/>
    <property type="molecule type" value="Genomic_DNA"/>
</dbReference>
<dbReference type="Pfam" id="PF02195">
    <property type="entry name" value="ParB_N"/>
    <property type="match status" value="1"/>
</dbReference>
<dbReference type="CDD" id="cd16393">
    <property type="entry name" value="SPO0J_N"/>
    <property type="match status" value="1"/>
</dbReference>
<comment type="function">
    <text evidence="4">Involved in chromosome partition. Localize to both poles of the predivisional cell following completion of DNA replication. Binds to the DNA origin of replication.</text>
</comment>
<proteinExistence type="inferred from homology"/>
<reference evidence="6 7" key="1">
    <citation type="submission" date="2019-10" db="EMBL/GenBank/DDBJ databases">
        <title>Genome sequence of Azospirillum melinis.</title>
        <authorList>
            <person name="Ambrosini A."/>
            <person name="Sant'Anna F.H."/>
            <person name="Cassan F.D."/>
            <person name="Souza E.M."/>
            <person name="Passaglia L.M.P."/>
        </authorList>
    </citation>
    <scope>NUCLEOTIDE SEQUENCE [LARGE SCALE GENOMIC DNA]</scope>
    <source>
        <strain evidence="6 7">TMCY0552</strain>
    </source>
</reference>
<gene>
    <name evidence="6" type="ORF">GBZ48_29950</name>
</gene>
<dbReference type="PANTHER" id="PTHR33375">
    <property type="entry name" value="CHROMOSOME-PARTITIONING PROTEIN PARB-RELATED"/>
    <property type="match status" value="1"/>
</dbReference>
<accession>A0ABX2KQG6</accession>
<dbReference type="Proteomes" id="UP000605086">
    <property type="component" value="Unassembled WGS sequence"/>
</dbReference>
<name>A0ABX2KQG6_9PROT</name>
<keyword evidence="3" id="KW-0238">DNA-binding</keyword>
<dbReference type="InterPro" id="IPR004437">
    <property type="entry name" value="ParB/RepB/Spo0J"/>
</dbReference>
<evidence type="ECO:0000256" key="4">
    <source>
        <dbReference type="ARBA" id="ARBA00025472"/>
    </source>
</evidence>
<feature type="domain" description="ParB-like N-terminal" evidence="5">
    <location>
        <begin position="40"/>
        <end position="132"/>
    </location>
</feature>
<dbReference type="Gene3D" id="3.90.1530.30">
    <property type="match status" value="1"/>
</dbReference>
<sequence length="303" mass="33367">MIDDTKQGGARRASLGRGLSALFGEATEDYSALDKVRQSKQVPIEFVHPGKYQPRRKFDDEAIQGLVESIRDKGILQPLLVRRDAEDANSYELIAGERRWRAAQIAGLHEVPVIIRDLSDREALEIALIENIQRQDLTPLEEAEGYRRLMEEFEHTQEDLARAVGKSRSHVANMMRLLALPEPVKSMVQDGALTAGHARALLTAPDPAAVAREVVTRGLNVRQTEDLMRGDQPKAKKGKAAAGGAGAAPAMKDVDLINLEEEISARIGLKVAINPQGQRGTITIHYQTLDQLDDVLHRLGGEE</sequence>
<evidence type="ECO:0000313" key="6">
    <source>
        <dbReference type="EMBL" id="NUB03449.1"/>
    </source>
</evidence>
<dbReference type="SUPFAM" id="SSF109709">
    <property type="entry name" value="KorB DNA-binding domain-like"/>
    <property type="match status" value="1"/>
</dbReference>
<evidence type="ECO:0000259" key="5">
    <source>
        <dbReference type="SMART" id="SM00470"/>
    </source>
</evidence>
<organism evidence="6 7">
    <name type="scientific">Azospirillum melinis</name>
    <dbReference type="NCBI Taxonomy" id="328839"/>
    <lineage>
        <taxon>Bacteria</taxon>
        <taxon>Pseudomonadati</taxon>
        <taxon>Pseudomonadota</taxon>
        <taxon>Alphaproteobacteria</taxon>
        <taxon>Rhodospirillales</taxon>
        <taxon>Azospirillaceae</taxon>
        <taxon>Azospirillum</taxon>
    </lineage>
</organism>
<dbReference type="PANTHER" id="PTHR33375:SF1">
    <property type="entry name" value="CHROMOSOME-PARTITIONING PROTEIN PARB-RELATED"/>
    <property type="match status" value="1"/>
</dbReference>
<dbReference type="Pfam" id="PF17762">
    <property type="entry name" value="HTH_ParB"/>
    <property type="match status" value="1"/>
</dbReference>
<dbReference type="SUPFAM" id="SSF110849">
    <property type="entry name" value="ParB/Sulfiredoxin"/>
    <property type="match status" value="1"/>
</dbReference>
<dbReference type="InterPro" id="IPR036086">
    <property type="entry name" value="ParB/Sulfiredoxin_sf"/>
</dbReference>
<dbReference type="InterPro" id="IPR041468">
    <property type="entry name" value="HTH_ParB/Spo0J"/>
</dbReference>
<dbReference type="Gene3D" id="1.10.10.2830">
    <property type="match status" value="1"/>
</dbReference>
<dbReference type="InterPro" id="IPR050336">
    <property type="entry name" value="Chromosome_partition/occlusion"/>
</dbReference>
<keyword evidence="7" id="KW-1185">Reference proteome</keyword>
<comment type="similarity">
    <text evidence="1">Belongs to the ParB family.</text>
</comment>
<dbReference type="InterPro" id="IPR003115">
    <property type="entry name" value="ParB_N"/>
</dbReference>
<dbReference type="Pfam" id="PF23552">
    <property type="entry name" value="ParB_C"/>
    <property type="match status" value="1"/>
</dbReference>
<evidence type="ECO:0000256" key="1">
    <source>
        <dbReference type="ARBA" id="ARBA00006295"/>
    </source>
</evidence>
<dbReference type="SMART" id="SM00470">
    <property type="entry name" value="ParB"/>
    <property type="match status" value="1"/>
</dbReference>
<evidence type="ECO:0000256" key="3">
    <source>
        <dbReference type="ARBA" id="ARBA00023125"/>
    </source>
</evidence>
<evidence type="ECO:0000256" key="2">
    <source>
        <dbReference type="ARBA" id="ARBA00022829"/>
    </source>
</evidence>